<feature type="binding site" evidence="8">
    <location>
        <position position="58"/>
    </location>
    <ligand>
        <name>S-adenosyl-L-methionine</name>
        <dbReference type="ChEBI" id="CHEBI:59789"/>
    </ligand>
</feature>
<dbReference type="Pfam" id="PF07780">
    <property type="entry name" value="Spb1_C"/>
    <property type="match status" value="1"/>
</dbReference>
<dbReference type="HAMAP" id="MF_01547">
    <property type="entry name" value="RNA_methyltr_E"/>
    <property type="match status" value="1"/>
</dbReference>
<dbReference type="InterPro" id="IPR028589">
    <property type="entry name" value="SPB1-like"/>
</dbReference>
<dbReference type="InterPro" id="IPR012920">
    <property type="entry name" value="rRNA_MeTfrase_SPB1-like_C"/>
</dbReference>
<feature type="binding site" evidence="8">
    <location>
        <position position="92"/>
    </location>
    <ligand>
        <name>S-adenosyl-L-methionine</name>
        <dbReference type="ChEBI" id="CHEBI:59789"/>
    </ligand>
</feature>
<feature type="binding site" evidence="8">
    <location>
        <position position="117"/>
    </location>
    <ligand>
        <name>S-adenosyl-L-methionine</name>
        <dbReference type="ChEBI" id="CHEBI:59789"/>
    </ligand>
</feature>
<protein>
    <recommendedName>
        <fullName evidence="8">Putative rRNA methyltransferase</fullName>
        <ecNumber evidence="8">2.1.1.-</ecNumber>
    </recommendedName>
    <alternativeName>
        <fullName evidence="8">2'-O-ribose RNA methyltransferase SPB1 homolog</fullName>
    </alternativeName>
</protein>
<evidence type="ECO:0000256" key="4">
    <source>
        <dbReference type="ARBA" id="ARBA00022603"/>
    </source>
</evidence>
<dbReference type="PANTHER" id="PTHR10920">
    <property type="entry name" value="RIBOSOMAL RNA METHYLTRANSFERASE"/>
    <property type="match status" value="1"/>
</dbReference>
<dbReference type="EMBL" id="OU896721">
    <property type="protein sequence ID" value="CAG9817100.1"/>
    <property type="molecule type" value="Genomic_DNA"/>
</dbReference>
<gene>
    <name evidence="13" type="ORF">PHAECO_LOCUS4716</name>
</gene>
<evidence type="ECO:0000256" key="8">
    <source>
        <dbReference type="HAMAP-Rule" id="MF_03163"/>
    </source>
</evidence>
<feature type="compositionally biased region" description="Basic residues" evidence="9">
    <location>
        <begin position="819"/>
        <end position="840"/>
    </location>
</feature>
<dbReference type="HAMAP" id="MF_03163">
    <property type="entry name" value="RNA_methyltr_E_SPB1"/>
    <property type="match status" value="1"/>
</dbReference>
<comment type="catalytic activity">
    <reaction evidence="8">
        <text>a ribonucleotide in rRNA + S-adenosyl-L-methionine = a 2'-O-methylribonucleotide in rRNA + S-adenosyl-L-homocysteine + H(+)</text>
        <dbReference type="Rhea" id="RHEA:48628"/>
        <dbReference type="Rhea" id="RHEA-COMP:12164"/>
        <dbReference type="Rhea" id="RHEA-COMP:12165"/>
        <dbReference type="ChEBI" id="CHEBI:15378"/>
        <dbReference type="ChEBI" id="CHEBI:57856"/>
        <dbReference type="ChEBI" id="CHEBI:59789"/>
        <dbReference type="ChEBI" id="CHEBI:90675"/>
        <dbReference type="ChEBI" id="CHEBI:90676"/>
    </reaction>
</comment>
<keyword evidence="5 8" id="KW-0808">Transferase</keyword>
<feature type="domain" description="Ribosomal RNA methyltransferase SPB1-like C-terminal" evidence="11">
    <location>
        <begin position="596"/>
        <end position="824"/>
    </location>
</feature>
<dbReference type="EC" id="2.1.1.-" evidence="8"/>
<dbReference type="AlphaFoldDB" id="A0A9N9SCQ3"/>
<dbReference type="GO" id="GO:0030687">
    <property type="term" value="C:preribosome, large subunit precursor"/>
    <property type="evidence" value="ECO:0007669"/>
    <property type="project" value="TreeGrafter"/>
</dbReference>
<dbReference type="SUPFAM" id="SSF53335">
    <property type="entry name" value="S-adenosyl-L-methionine-dependent methyltransferases"/>
    <property type="match status" value="1"/>
</dbReference>
<feature type="coiled-coil region" evidence="8">
    <location>
        <begin position="724"/>
        <end position="761"/>
    </location>
</feature>
<keyword evidence="14" id="KW-1185">Reference proteome</keyword>
<feature type="compositionally biased region" description="Basic and acidic residues" evidence="9">
    <location>
        <begin position="806"/>
        <end position="818"/>
    </location>
</feature>
<evidence type="ECO:0000256" key="1">
    <source>
        <dbReference type="ARBA" id="ARBA00004604"/>
    </source>
</evidence>
<dbReference type="InterPro" id="IPR050082">
    <property type="entry name" value="RNA_methyltr_RlmE"/>
</dbReference>
<dbReference type="PANTHER" id="PTHR10920:SF13">
    <property type="entry name" value="PRE-RRNA 2'-O-RIBOSE RNA METHYLTRANSFERASE FTSJ3"/>
    <property type="match status" value="1"/>
</dbReference>
<feature type="region of interest" description="Disordered" evidence="9">
    <location>
        <begin position="362"/>
        <end position="381"/>
    </location>
</feature>
<comment type="function">
    <text evidence="8">Probable methyltransferase involved in the maturation of rRNA and in the biogenesis of ribosomal subunits.</text>
</comment>
<keyword evidence="7 8" id="KW-0539">Nucleus</keyword>
<dbReference type="OrthoDB" id="1287559at2759"/>
<evidence type="ECO:0000313" key="14">
    <source>
        <dbReference type="Proteomes" id="UP001153737"/>
    </source>
</evidence>
<evidence type="ECO:0000259" key="10">
    <source>
        <dbReference type="Pfam" id="PF01728"/>
    </source>
</evidence>
<evidence type="ECO:0000256" key="3">
    <source>
        <dbReference type="ARBA" id="ARBA00022552"/>
    </source>
</evidence>
<accession>A0A9N9SCQ3</accession>
<evidence type="ECO:0000256" key="9">
    <source>
        <dbReference type="SAM" id="MobiDB-lite"/>
    </source>
</evidence>
<dbReference type="InterPro" id="IPR024576">
    <property type="entry name" value="rRNA_MeTfrase_Spb1_DUF3381"/>
</dbReference>
<evidence type="ECO:0000256" key="6">
    <source>
        <dbReference type="ARBA" id="ARBA00022691"/>
    </source>
</evidence>
<name>A0A9N9SCQ3_PHACE</name>
<keyword evidence="2 8" id="KW-0690">Ribosome biogenesis</keyword>
<evidence type="ECO:0000256" key="7">
    <source>
        <dbReference type="ARBA" id="ARBA00023242"/>
    </source>
</evidence>
<organism evidence="13 14">
    <name type="scientific">Phaedon cochleariae</name>
    <name type="common">Mustard beetle</name>
    <dbReference type="NCBI Taxonomy" id="80249"/>
    <lineage>
        <taxon>Eukaryota</taxon>
        <taxon>Metazoa</taxon>
        <taxon>Ecdysozoa</taxon>
        <taxon>Arthropoda</taxon>
        <taxon>Hexapoda</taxon>
        <taxon>Insecta</taxon>
        <taxon>Pterygota</taxon>
        <taxon>Neoptera</taxon>
        <taxon>Endopterygota</taxon>
        <taxon>Coleoptera</taxon>
        <taxon>Polyphaga</taxon>
        <taxon>Cucujiformia</taxon>
        <taxon>Chrysomeloidea</taxon>
        <taxon>Chrysomelidae</taxon>
        <taxon>Chrysomelinae</taxon>
        <taxon>Chrysomelini</taxon>
        <taxon>Phaedon</taxon>
    </lineage>
</organism>
<sequence length="852" mass="98597">MGQKKKIGKQRKDKYYQLAKETGFRSRAAFKLIQLNRKFEFLQKSQVCIDLCAAPGGWMQVAKQNMPVSSIVIGIDLFPIKPITGCISLTEDITTEKCRVAISRELKTWKADVVLHDGAPNVGKNWLHDAYQQACLTLSSLKLATQFLRQGGWFVTKVFRSKDYHALIWVLKQLFKKVHATKPQASRTESAEIFVVCQYYIAPDKIDPKFMDAKYVFQELEIEPKNKLNVFHPEKKKKVKAEGYPENDYTLHHKLNVSDFVKHENGIDLLQHASEIIFDDPAILNHEKTTNEIKECVKDIKVLGRKELRNLLLWWKTLHEEYAKTQEPAEDTETPAVTAKNEIEEEDEDEDLKEADQQIADLQGEELRDQKRKRKKVQKERKKLNERLNLKMILKNDDGPTMVGEEMFALKQVTDGKKLKKIMDQNPDTVIESEDDSDDDKAPKYTKYEKEKDHLDSSGTYYKDSDSEIEMESDDENQEIKEGLGLSDDDDDIAPKKKKKEKSTEKSSDDKEHPLITDLDYRDKDKKKAHKAELWFERDVFKNLIDEKDEDADLDRMVESYKKKGAKVVGEDKEDVPTPKKSKRKAVAKRKEESTDSDYDSDTEDDQDTDTDADSDYNVEEEVHVPVNNSKKDGFEIVKPKVSGKKHKLNSEDLALGTMMVNSKKAKRDLVDAAWNRYTFNDDNLPDWFVKEEEKHMKREVPVPKELVDEYNKRLEDINVRPIKKVIEAKARKKKRAIKKLERAKKKVESLMDNADVTDREKAKQIKQLYKKARQEPKKELTYVVTKKHMAAKKISRPKGVKGHYKVVDKRMKKDLRAQKNKMKTMGRGKKGQKGAKKNNKSSGNKNKAQAK</sequence>
<dbReference type="InterPro" id="IPR015507">
    <property type="entry name" value="rRNA-MeTfrase_E"/>
</dbReference>
<feature type="domain" description="Ribosomal RNA methyltransferase FtsJ" evidence="10">
    <location>
        <begin position="24"/>
        <end position="199"/>
    </location>
</feature>
<dbReference type="GO" id="GO:0008650">
    <property type="term" value="F:rRNA (uridine-2'-O-)-methyltransferase activity"/>
    <property type="evidence" value="ECO:0007669"/>
    <property type="project" value="TreeGrafter"/>
</dbReference>
<keyword evidence="4 8" id="KW-0489">Methyltransferase</keyword>
<feature type="compositionally biased region" description="Basic and acidic residues" evidence="9">
    <location>
        <begin position="630"/>
        <end position="639"/>
    </location>
</feature>
<feature type="compositionally biased region" description="Acidic residues" evidence="9">
    <location>
        <begin position="467"/>
        <end position="477"/>
    </location>
</feature>
<dbReference type="InterPro" id="IPR029063">
    <property type="entry name" value="SAM-dependent_MTases_sf"/>
</dbReference>
<feature type="compositionally biased region" description="Acidic residues" evidence="9">
    <location>
        <begin position="595"/>
        <end position="620"/>
    </location>
</feature>
<dbReference type="Gene3D" id="3.40.50.150">
    <property type="entry name" value="Vaccinia Virus protein VP39"/>
    <property type="match status" value="1"/>
</dbReference>
<feature type="compositionally biased region" description="Basic residues" evidence="9">
    <location>
        <begin position="786"/>
        <end position="805"/>
    </location>
</feature>
<feature type="binding site" evidence="8">
    <location>
        <position position="76"/>
    </location>
    <ligand>
        <name>S-adenosyl-L-methionine</name>
        <dbReference type="ChEBI" id="CHEBI:59789"/>
    </ligand>
</feature>
<comment type="subcellular location">
    <subcellularLocation>
        <location evidence="1 8">Nucleus</location>
        <location evidence="1 8">Nucleolus</location>
    </subcellularLocation>
</comment>
<dbReference type="GO" id="GO:0005730">
    <property type="term" value="C:nucleolus"/>
    <property type="evidence" value="ECO:0007669"/>
    <property type="project" value="UniProtKB-SubCell"/>
</dbReference>
<proteinExistence type="inferred from homology"/>
<dbReference type="GO" id="GO:0016435">
    <property type="term" value="F:rRNA (guanine) methyltransferase activity"/>
    <property type="evidence" value="ECO:0007669"/>
    <property type="project" value="TreeGrafter"/>
</dbReference>
<feature type="compositionally biased region" description="Basic and acidic residues" evidence="9">
    <location>
        <begin position="502"/>
        <end position="526"/>
    </location>
</feature>
<evidence type="ECO:0000256" key="5">
    <source>
        <dbReference type="ARBA" id="ARBA00022679"/>
    </source>
</evidence>
<feature type="region of interest" description="Disordered" evidence="9">
    <location>
        <begin position="421"/>
        <end position="526"/>
    </location>
</feature>
<dbReference type="Pfam" id="PF11861">
    <property type="entry name" value="DUF3381"/>
    <property type="match status" value="1"/>
</dbReference>
<dbReference type="Proteomes" id="UP001153737">
    <property type="component" value="Chromosome 15"/>
</dbReference>
<feature type="binding site" evidence="8">
    <location>
        <position position="56"/>
    </location>
    <ligand>
        <name>S-adenosyl-L-methionine</name>
        <dbReference type="ChEBI" id="CHEBI:59789"/>
    </ligand>
</feature>
<dbReference type="Pfam" id="PF01728">
    <property type="entry name" value="FtsJ"/>
    <property type="match status" value="1"/>
</dbReference>
<keyword evidence="3 8" id="KW-0698">rRNA processing</keyword>
<feature type="region of interest" description="Disordered" evidence="9">
    <location>
        <begin position="561"/>
        <end position="639"/>
    </location>
</feature>
<evidence type="ECO:0000259" key="11">
    <source>
        <dbReference type="Pfam" id="PF07780"/>
    </source>
</evidence>
<dbReference type="InterPro" id="IPR002877">
    <property type="entry name" value="RNA_MeTrfase_FtsJ_dom"/>
</dbReference>
<evidence type="ECO:0000259" key="12">
    <source>
        <dbReference type="Pfam" id="PF11861"/>
    </source>
</evidence>
<feature type="region of interest" description="Disordered" evidence="9">
    <location>
        <begin position="784"/>
        <end position="852"/>
    </location>
</feature>
<comment type="similarity">
    <text evidence="8">Belongs to the class I-like SAM-binding methyltransferase superfamily. RNA methyltransferase RlmE family. SPB1 subfamily.</text>
</comment>
<feature type="compositionally biased region" description="Low complexity" evidence="9">
    <location>
        <begin position="841"/>
        <end position="852"/>
    </location>
</feature>
<reference evidence="13" key="2">
    <citation type="submission" date="2022-10" db="EMBL/GenBank/DDBJ databases">
        <authorList>
            <consortium name="ENA_rothamsted_submissions"/>
            <consortium name="culmorum"/>
            <person name="King R."/>
        </authorList>
    </citation>
    <scope>NUCLEOTIDE SEQUENCE</scope>
</reference>
<feature type="compositionally biased region" description="Basic and acidic residues" evidence="9">
    <location>
        <begin position="440"/>
        <end position="456"/>
    </location>
</feature>
<evidence type="ECO:0000313" key="13">
    <source>
        <dbReference type="EMBL" id="CAG9817100.1"/>
    </source>
</evidence>
<feature type="compositionally biased region" description="Basic residues" evidence="9">
    <location>
        <begin position="370"/>
        <end position="381"/>
    </location>
</feature>
<dbReference type="GO" id="GO:0000466">
    <property type="term" value="P:maturation of 5.8S rRNA from tricistronic rRNA transcript (SSU-rRNA, 5.8S rRNA, LSU-rRNA)"/>
    <property type="evidence" value="ECO:0007669"/>
    <property type="project" value="TreeGrafter"/>
</dbReference>
<reference evidence="13" key="1">
    <citation type="submission" date="2022-01" db="EMBL/GenBank/DDBJ databases">
        <authorList>
            <person name="King R."/>
        </authorList>
    </citation>
    <scope>NUCLEOTIDE SEQUENCE</scope>
</reference>
<evidence type="ECO:0000256" key="2">
    <source>
        <dbReference type="ARBA" id="ARBA00022517"/>
    </source>
</evidence>
<keyword evidence="6 8" id="KW-0949">S-adenosyl-L-methionine</keyword>
<dbReference type="GO" id="GO:0000463">
    <property type="term" value="P:maturation of LSU-rRNA from tricistronic rRNA transcript (SSU-rRNA, 5.8S rRNA, LSU-rRNA)"/>
    <property type="evidence" value="ECO:0007669"/>
    <property type="project" value="TreeGrafter"/>
</dbReference>
<feature type="domain" description="DUF3381" evidence="12">
    <location>
        <begin position="235"/>
        <end position="387"/>
    </location>
</feature>
<feature type="active site" description="Proton acceptor" evidence="8">
    <location>
        <position position="157"/>
    </location>
</feature>
<feature type="compositionally biased region" description="Basic and acidic residues" evidence="9">
    <location>
        <begin position="569"/>
        <end position="578"/>
    </location>
</feature>
<keyword evidence="8" id="KW-0175">Coiled coil</keyword>
<dbReference type="FunFam" id="3.40.50.150:FF:000004">
    <property type="entry name" value="AdoMet-dependent rRNA methyltransferase SPB1"/>
    <property type="match status" value="1"/>
</dbReference>